<dbReference type="EMBL" id="JBBNAG010000011">
    <property type="protein sequence ID" value="KAK9094433.1"/>
    <property type="molecule type" value="Genomic_DNA"/>
</dbReference>
<feature type="compositionally biased region" description="Basic and acidic residues" evidence="1">
    <location>
        <begin position="58"/>
        <end position="71"/>
    </location>
</feature>
<protein>
    <submittedName>
        <fullName evidence="2">Uncharacterized protein</fullName>
    </submittedName>
</protein>
<proteinExistence type="predicted"/>
<dbReference type="Proteomes" id="UP001419268">
    <property type="component" value="Unassembled WGS sequence"/>
</dbReference>
<gene>
    <name evidence="2" type="ORF">Scep_025902</name>
</gene>
<reference evidence="2 3" key="1">
    <citation type="submission" date="2024-01" db="EMBL/GenBank/DDBJ databases">
        <title>Genome assemblies of Stephania.</title>
        <authorList>
            <person name="Yang L."/>
        </authorList>
    </citation>
    <scope>NUCLEOTIDE SEQUENCE [LARGE SCALE GENOMIC DNA]</scope>
    <source>
        <strain evidence="2">JXDWG</strain>
        <tissue evidence="2">Leaf</tissue>
    </source>
</reference>
<evidence type="ECO:0000313" key="3">
    <source>
        <dbReference type="Proteomes" id="UP001419268"/>
    </source>
</evidence>
<feature type="compositionally biased region" description="Basic and acidic residues" evidence="1">
    <location>
        <begin position="34"/>
        <end position="45"/>
    </location>
</feature>
<keyword evidence="3" id="KW-1185">Reference proteome</keyword>
<name>A0AAP0ERD0_9MAGN</name>
<comment type="caution">
    <text evidence="2">The sequence shown here is derived from an EMBL/GenBank/DDBJ whole genome shotgun (WGS) entry which is preliminary data.</text>
</comment>
<sequence length="168" mass="18306">MARSKTSVTREEVGVEVSRANRGRGSRRPPTASYRKEKEKVDVKGKGKIAGNRAKNLQLHDEGSNIDTRRQKDLVVARGEDEAHASESSSSDSSAQVDTISTIVMWVGVLVFAGGHNEGESQWHLEMCAPFLGGPLDGSLLKSFKDHVALAIWSNEDRPILKCINHGA</sequence>
<organism evidence="2 3">
    <name type="scientific">Stephania cephalantha</name>
    <dbReference type="NCBI Taxonomy" id="152367"/>
    <lineage>
        <taxon>Eukaryota</taxon>
        <taxon>Viridiplantae</taxon>
        <taxon>Streptophyta</taxon>
        <taxon>Embryophyta</taxon>
        <taxon>Tracheophyta</taxon>
        <taxon>Spermatophyta</taxon>
        <taxon>Magnoliopsida</taxon>
        <taxon>Ranunculales</taxon>
        <taxon>Menispermaceae</taxon>
        <taxon>Menispermoideae</taxon>
        <taxon>Cissampelideae</taxon>
        <taxon>Stephania</taxon>
    </lineage>
</organism>
<evidence type="ECO:0000313" key="2">
    <source>
        <dbReference type="EMBL" id="KAK9094433.1"/>
    </source>
</evidence>
<evidence type="ECO:0000256" key="1">
    <source>
        <dbReference type="SAM" id="MobiDB-lite"/>
    </source>
</evidence>
<feature type="region of interest" description="Disordered" evidence="1">
    <location>
        <begin position="1"/>
        <end position="71"/>
    </location>
</feature>
<dbReference type="AlphaFoldDB" id="A0AAP0ERD0"/>
<accession>A0AAP0ERD0</accession>